<keyword evidence="9" id="KW-1185">Reference proteome</keyword>
<keyword evidence="3 8" id="KW-0347">Helicase</keyword>
<dbReference type="PROSITE" id="PS51192">
    <property type="entry name" value="HELICASE_ATP_BIND_1"/>
    <property type="match status" value="1"/>
</dbReference>
<dbReference type="Gene3D" id="3.40.50.300">
    <property type="entry name" value="P-loop containing nucleotide triphosphate hydrolases"/>
    <property type="match status" value="2"/>
</dbReference>
<evidence type="ECO:0000256" key="3">
    <source>
        <dbReference type="ARBA" id="ARBA00022806"/>
    </source>
</evidence>
<dbReference type="GO" id="GO:0004386">
    <property type="term" value="F:helicase activity"/>
    <property type="evidence" value="ECO:0007669"/>
    <property type="project" value="UniProtKB-KW"/>
</dbReference>
<evidence type="ECO:0000313" key="8">
    <source>
        <dbReference type="EMBL" id="MFC6888362.1"/>
    </source>
</evidence>
<dbReference type="InterPro" id="IPR027417">
    <property type="entry name" value="P-loop_NTPase"/>
</dbReference>
<feature type="domain" description="Helicase C-terminal" evidence="7">
    <location>
        <begin position="640"/>
        <end position="812"/>
    </location>
</feature>
<keyword evidence="4" id="KW-0067">ATP-binding</keyword>
<dbReference type="EC" id="3.6.4.-" evidence="8"/>
<sequence length="944" mass="108086">MPTLVKIARRHDGELTRDQFEDLCREECRKPDGSRYSSSYIERALSTFIQLGVVREKGGAITVWEFAKEFDDDEIGYSEFLWRGIKQSWVLAGNFPEGIEGLRQTHYVVTHAEAPLSSTEIREQLTEQFDYEYNDAGIRGYPELLTQLEALRQTEDGYVPGPRSSTFEGRWRGRANVFFKLERWLHHRGPTVDVPRDTIKKALMKYYMYRESGGWGRHRRLYNRFLEDYIRETSRKSDVANPQIHLSEKYQKDEDPREDLRDDIKEKFPGIDGQELGGLYPDTLEDILAADTEQEAREIRATASPGISRRDLQSLVDETRDPYTPPADFSLFDWQQEAIDQWFNDGDSTAESGIAQVVTGAGKTVMALGAINEWLKKHPDGAVTVVVPTKVLMHQWLREFIEKLNIPPSDIGWAGDGHKDSHGEYRIIVSIVNSAVKDDYLRTSLREANTDEHLLVADECHRYTGDVHSQVLKYPNSATMGLSATPLSTINPEEDELTEDDELLLDHLGALFYHLNYEEGVERGLVSEFTINYVGFELTPAERHTYEQFSKKVSSAVQDIEARYSHRLGELKGSYPQKLQTILQTSDTPTPAISDFFEYTQRRRELIAEAVSRQAITHRLLESAIEQDKKSIVFQERIKQLEQMVAPYDHRDEETQTGKYGSKESGRADLYRQYENELDEVNRDLEDLFFKGSYAPVMYHSGHQNDEWNDWAIEWFRDDGFANVMLSVQALKEGVDVPSADVGIIRVSSGNVRERIQTLGRILRTGNDPDMPSTLHVLYARDTVDERIFEEVDWEAEIGGTHEYYKWETGEEVIKGELVGPSPEFEPDVSPYQPPEIPDVSDLERGDPYEGPRRGQTISVNAEGRPFRDTEDGRKFITTPEIESVADYVYRLRGGGRIVINDADHMITVTEEGPVFLGVLESNSFEYEEQEDDGVPESFEDFVS</sequence>
<dbReference type="GO" id="GO:0140097">
    <property type="term" value="F:catalytic activity, acting on DNA"/>
    <property type="evidence" value="ECO:0007669"/>
    <property type="project" value="UniProtKB-ARBA"/>
</dbReference>
<accession>A0ABD5UFV5</accession>
<dbReference type="InterPro" id="IPR050615">
    <property type="entry name" value="ATP-dep_DNA_Helicase"/>
</dbReference>
<feature type="domain" description="Helicase ATP-binding" evidence="6">
    <location>
        <begin position="344"/>
        <end position="504"/>
    </location>
</feature>
<comment type="caution">
    <text evidence="8">The sequence shown here is derived from an EMBL/GenBank/DDBJ whole genome shotgun (WGS) entry which is preliminary data.</text>
</comment>
<dbReference type="SMART" id="SM00490">
    <property type="entry name" value="HELICc"/>
    <property type="match status" value="1"/>
</dbReference>
<dbReference type="PROSITE" id="PS51194">
    <property type="entry name" value="HELICASE_CTER"/>
    <property type="match status" value="1"/>
</dbReference>
<dbReference type="PANTHER" id="PTHR11274:SF0">
    <property type="entry name" value="GENERAL TRANSCRIPTION AND DNA REPAIR FACTOR IIH HELICASE SUBUNIT XPB"/>
    <property type="match status" value="1"/>
</dbReference>
<dbReference type="GO" id="GO:0005524">
    <property type="term" value="F:ATP binding"/>
    <property type="evidence" value="ECO:0007669"/>
    <property type="project" value="UniProtKB-KW"/>
</dbReference>
<dbReference type="InterPro" id="IPR014001">
    <property type="entry name" value="Helicase_ATP-bd"/>
</dbReference>
<evidence type="ECO:0000259" key="6">
    <source>
        <dbReference type="PROSITE" id="PS51192"/>
    </source>
</evidence>
<dbReference type="GO" id="GO:0016787">
    <property type="term" value="F:hydrolase activity"/>
    <property type="evidence" value="ECO:0007669"/>
    <property type="project" value="UniProtKB-KW"/>
</dbReference>
<dbReference type="Proteomes" id="UP001596333">
    <property type="component" value="Unassembled WGS sequence"/>
</dbReference>
<evidence type="ECO:0000313" key="9">
    <source>
        <dbReference type="Proteomes" id="UP001596333"/>
    </source>
</evidence>
<dbReference type="Pfam" id="PF00271">
    <property type="entry name" value="Helicase_C"/>
    <property type="match status" value="1"/>
</dbReference>
<dbReference type="SMART" id="SM00487">
    <property type="entry name" value="DEXDc"/>
    <property type="match status" value="1"/>
</dbReference>
<organism evidence="8 9">
    <name type="scientific">Halorubrum trueperi</name>
    <dbReference type="NCBI Taxonomy" id="2004704"/>
    <lineage>
        <taxon>Archaea</taxon>
        <taxon>Methanobacteriati</taxon>
        <taxon>Methanobacteriota</taxon>
        <taxon>Stenosarchaea group</taxon>
        <taxon>Halobacteria</taxon>
        <taxon>Halobacteriales</taxon>
        <taxon>Haloferacaceae</taxon>
        <taxon>Halorubrum</taxon>
    </lineage>
</organism>
<name>A0ABD5UFV5_9EURY</name>
<dbReference type="EMBL" id="JBHSXI010000002">
    <property type="protein sequence ID" value="MFC6888362.1"/>
    <property type="molecule type" value="Genomic_DNA"/>
</dbReference>
<feature type="region of interest" description="Disordered" evidence="5">
    <location>
        <begin position="237"/>
        <end position="258"/>
    </location>
</feature>
<protein>
    <submittedName>
        <fullName evidence="8">DEAD/DEAH box helicase</fullName>
        <ecNumber evidence="8">3.6.4.-</ecNumber>
    </submittedName>
</protein>
<dbReference type="PANTHER" id="PTHR11274">
    <property type="entry name" value="RAD25/XP-B DNA REPAIR HELICASE"/>
    <property type="match status" value="1"/>
</dbReference>
<reference evidence="8 9" key="1">
    <citation type="journal article" date="2019" name="Int. J. Syst. Evol. Microbiol.">
        <title>The Global Catalogue of Microorganisms (GCM) 10K type strain sequencing project: providing services to taxonomists for standard genome sequencing and annotation.</title>
        <authorList>
            <consortium name="The Broad Institute Genomics Platform"/>
            <consortium name="The Broad Institute Genome Sequencing Center for Infectious Disease"/>
            <person name="Wu L."/>
            <person name="Ma J."/>
        </authorList>
    </citation>
    <scope>NUCLEOTIDE SEQUENCE [LARGE SCALE GENOMIC DNA]</scope>
    <source>
        <strain evidence="8 9">Y73</strain>
    </source>
</reference>
<evidence type="ECO:0000256" key="5">
    <source>
        <dbReference type="SAM" id="MobiDB-lite"/>
    </source>
</evidence>
<keyword evidence="1" id="KW-0547">Nucleotide-binding</keyword>
<dbReference type="RefSeq" id="WP_379765265.1">
    <property type="nucleotide sequence ID" value="NZ_JBHSXI010000002.1"/>
</dbReference>
<dbReference type="InterPro" id="IPR006935">
    <property type="entry name" value="Helicase/UvrB_N"/>
</dbReference>
<feature type="compositionally biased region" description="Basic and acidic residues" evidence="5">
    <location>
        <begin position="842"/>
        <end position="853"/>
    </location>
</feature>
<keyword evidence="2 8" id="KW-0378">Hydrolase</keyword>
<dbReference type="InterPro" id="IPR001650">
    <property type="entry name" value="Helicase_C-like"/>
</dbReference>
<evidence type="ECO:0000256" key="2">
    <source>
        <dbReference type="ARBA" id="ARBA00022801"/>
    </source>
</evidence>
<gene>
    <name evidence="8" type="ORF">ACFQEY_04785</name>
</gene>
<dbReference type="Pfam" id="PF04851">
    <property type="entry name" value="ResIII"/>
    <property type="match status" value="1"/>
</dbReference>
<feature type="region of interest" description="Disordered" evidence="5">
    <location>
        <begin position="818"/>
        <end position="857"/>
    </location>
</feature>
<evidence type="ECO:0000259" key="7">
    <source>
        <dbReference type="PROSITE" id="PS51194"/>
    </source>
</evidence>
<dbReference type="AlphaFoldDB" id="A0ABD5UFV5"/>
<evidence type="ECO:0000256" key="1">
    <source>
        <dbReference type="ARBA" id="ARBA00022741"/>
    </source>
</evidence>
<dbReference type="SUPFAM" id="SSF52540">
    <property type="entry name" value="P-loop containing nucleoside triphosphate hydrolases"/>
    <property type="match status" value="2"/>
</dbReference>
<proteinExistence type="predicted"/>
<feature type="compositionally biased region" description="Basic and acidic residues" evidence="5">
    <location>
        <begin position="246"/>
        <end position="258"/>
    </location>
</feature>
<evidence type="ECO:0000256" key="4">
    <source>
        <dbReference type="ARBA" id="ARBA00022840"/>
    </source>
</evidence>